<dbReference type="GO" id="GO:0004519">
    <property type="term" value="F:endonuclease activity"/>
    <property type="evidence" value="ECO:0007669"/>
    <property type="project" value="UniProtKB-KW"/>
</dbReference>
<organism evidence="2 3">
    <name type="scientific">Roseiarcus fermentans</name>
    <dbReference type="NCBI Taxonomy" id="1473586"/>
    <lineage>
        <taxon>Bacteria</taxon>
        <taxon>Pseudomonadati</taxon>
        <taxon>Pseudomonadota</taxon>
        <taxon>Alphaproteobacteria</taxon>
        <taxon>Hyphomicrobiales</taxon>
        <taxon>Roseiarcaceae</taxon>
        <taxon>Roseiarcus</taxon>
    </lineage>
</organism>
<dbReference type="InterPro" id="IPR047216">
    <property type="entry name" value="Endonuclease_DUF559_bact"/>
</dbReference>
<evidence type="ECO:0000313" key="3">
    <source>
        <dbReference type="Proteomes" id="UP000253529"/>
    </source>
</evidence>
<keyword evidence="2" id="KW-0540">Nuclease</keyword>
<keyword evidence="3" id="KW-1185">Reference proteome</keyword>
<dbReference type="Pfam" id="PF04480">
    <property type="entry name" value="DUF559"/>
    <property type="match status" value="1"/>
</dbReference>
<dbReference type="EMBL" id="QNRK01000014">
    <property type="protein sequence ID" value="RBP12318.1"/>
    <property type="molecule type" value="Genomic_DNA"/>
</dbReference>
<sequence>MRNQVPISARRRARTMRADPTEAERLLGRALRDRRMQALEFRRRAPVGPYIVDFLCIARRLIVEADGSQRAESRYHAARQAWLAEQGYAVLRFSDRDVLMARESVLATIAARCGLPW</sequence>
<dbReference type="InterPro" id="IPR007569">
    <property type="entry name" value="DUF559"/>
</dbReference>
<dbReference type="Gene3D" id="3.40.960.10">
    <property type="entry name" value="VSR Endonuclease"/>
    <property type="match status" value="1"/>
</dbReference>
<dbReference type="SUPFAM" id="SSF52980">
    <property type="entry name" value="Restriction endonuclease-like"/>
    <property type="match status" value="1"/>
</dbReference>
<dbReference type="CDD" id="cd01038">
    <property type="entry name" value="Endonuclease_DUF559"/>
    <property type="match status" value="1"/>
</dbReference>
<dbReference type="AlphaFoldDB" id="A0A366FCF5"/>
<gene>
    <name evidence="2" type="ORF">DFR50_114148</name>
</gene>
<reference evidence="2 3" key="1">
    <citation type="submission" date="2018-06" db="EMBL/GenBank/DDBJ databases">
        <title>Genomic Encyclopedia of Type Strains, Phase IV (KMG-IV): sequencing the most valuable type-strain genomes for metagenomic binning, comparative biology and taxonomic classification.</title>
        <authorList>
            <person name="Goeker M."/>
        </authorList>
    </citation>
    <scope>NUCLEOTIDE SEQUENCE [LARGE SCALE GENOMIC DNA]</scope>
    <source>
        <strain evidence="2 3">DSM 24875</strain>
    </source>
</reference>
<dbReference type="Proteomes" id="UP000253529">
    <property type="component" value="Unassembled WGS sequence"/>
</dbReference>
<name>A0A366FCF5_9HYPH</name>
<proteinExistence type="predicted"/>
<comment type="caution">
    <text evidence="2">The sequence shown here is derived from an EMBL/GenBank/DDBJ whole genome shotgun (WGS) entry which is preliminary data.</text>
</comment>
<dbReference type="PANTHER" id="PTHR38590">
    <property type="entry name" value="BLL0828 PROTEIN"/>
    <property type="match status" value="1"/>
</dbReference>
<feature type="domain" description="DUF559" evidence="1">
    <location>
        <begin position="10"/>
        <end position="112"/>
    </location>
</feature>
<keyword evidence="2" id="KW-0378">Hydrolase</keyword>
<evidence type="ECO:0000259" key="1">
    <source>
        <dbReference type="Pfam" id="PF04480"/>
    </source>
</evidence>
<protein>
    <submittedName>
        <fullName evidence="2">Very-short-patch-repair endonuclease</fullName>
    </submittedName>
</protein>
<accession>A0A366FCF5</accession>
<dbReference type="InterPro" id="IPR011335">
    <property type="entry name" value="Restrct_endonuc-II-like"/>
</dbReference>
<dbReference type="RefSeq" id="WP_210208897.1">
    <property type="nucleotide sequence ID" value="NZ_QNRK01000014.1"/>
</dbReference>
<keyword evidence="2" id="KW-0255">Endonuclease</keyword>
<evidence type="ECO:0000313" key="2">
    <source>
        <dbReference type="EMBL" id="RBP12318.1"/>
    </source>
</evidence>
<dbReference type="PANTHER" id="PTHR38590:SF1">
    <property type="entry name" value="BLL0828 PROTEIN"/>
    <property type="match status" value="1"/>
</dbReference>